<dbReference type="Proteomes" id="UP000010878">
    <property type="component" value="Chromosome"/>
</dbReference>
<gene>
    <name evidence="3" type="ORF">Natoc_1795</name>
</gene>
<sequence>MGGPKHVGEILLAEDNPGDVRLTKEMFENAGVDGTYHVVGDGVEALDFLYRRGGYENAPRPDLILLDWHFPKKSGAEVLAEIKSDAELRDVPVAVLTGTEPELEKIRSESPAADAYVLKPPEPAECCRLVDGLCPD</sequence>
<feature type="domain" description="Response regulatory" evidence="2">
    <location>
        <begin position="9"/>
        <end position="134"/>
    </location>
</feature>
<evidence type="ECO:0000259" key="2">
    <source>
        <dbReference type="PROSITE" id="PS50110"/>
    </source>
</evidence>
<accession>L0K0D8</accession>
<evidence type="ECO:0000313" key="4">
    <source>
        <dbReference type="Proteomes" id="UP000010878"/>
    </source>
</evidence>
<dbReference type="Gene3D" id="3.40.50.2300">
    <property type="match status" value="1"/>
</dbReference>
<name>L0K0D8_9EURY</name>
<dbReference type="eggNOG" id="arCOG02589">
    <property type="taxonomic scope" value="Archaea"/>
</dbReference>
<dbReference type="HOGENOM" id="CLU_000445_69_17_2"/>
<dbReference type="EMBL" id="CP003929">
    <property type="protein sequence ID" value="AGB37593.1"/>
    <property type="molecule type" value="Genomic_DNA"/>
</dbReference>
<dbReference type="PANTHER" id="PTHR44520:SF2">
    <property type="entry name" value="RESPONSE REGULATOR RCP1"/>
    <property type="match status" value="1"/>
</dbReference>
<dbReference type="AlphaFoldDB" id="L0K0D8"/>
<dbReference type="KEGG" id="nou:Natoc_1795"/>
<dbReference type="OrthoDB" id="9652at2157"/>
<feature type="modified residue" description="4-aspartylphosphate" evidence="1">
    <location>
        <position position="67"/>
    </location>
</feature>
<dbReference type="GO" id="GO:0000160">
    <property type="term" value="P:phosphorelay signal transduction system"/>
    <property type="evidence" value="ECO:0007669"/>
    <property type="project" value="InterPro"/>
</dbReference>
<protein>
    <submittedName>
        <fullName evidence="3">CheY-like receiver domain-containing protein</fullName>
    </submittedName>
</protein>
<dbReference type="Pfam" id="PF00072">
    <property type="entry name" value="Response_reg"/>
    <property type="match status" value="1"/>
</dbReference>
<dbReference type="InterPro" id="IPR011006">
    <property type="entry name" value="CheY-like_superfamily"/>
</dbReference>
<keyword evidence="1" id="KW-0597">Phosphoprotein</keyword>
<dbReference type="SMART" id="SM00448">
    <property type="entry name" value="REC"/>
    <property type="match status" value="1"/>
</dbReference>
<dbReference type="InterPro" id="IPR052893">
    <property type="entry name" value="TCS_response_regulator"/>
</dbReference>
<dbReference type="CDD" id="cd17557">
    <property type="entry name" value="REC_Rcp-like"/>
    <property type="match status" value="1"/>
</dbReference>
<proteinExistence type="predicted"/>
<organism evidence="3 4">
    <name type="scientific">Natronococcus occultus SP4</name>
    <dbReference type="NCBI Taxonomy" id="694430"/>
    <lineage>
        <taxon>Archaea</taxon>
        <taxon>Methanobacteriati</taxon>
        <taxon>Methanobacteriota</taxon>
        <taxon>Stenosarchaea group</taxon>
        <taxon>Halobacteria</taxon>
        <taxon>Halobacteriales</taxon>
        <taxon>Natrialbaceae</taxon>
        <taxon>Natronococcus</taxon>
    </lineage>
</organism>
<dbReference type="InterPro" id="IPR001789">
    <property type="entry name" value="Sig_transdc_resp-reg_receiver"/>
</dbReference>
<dbReference type="STRING" id="694430.Natoc_1795"/>
<evidence type="ECO:0000313" key="3">
    <source>
        <dbReference type="EMBL" id="AGB37593.1"/>
    </source>
</evidence>
<dbReference type="PROSITE" id="PS50110">
    <property type="entry name" value="RESPONSE_REGULATORY"/>
    <property type="match status" value="1"/>
</dbReference>
<keyword evidence="4" id="KW-1185">Reference proteome</keyword>
<evidence type="ECO:0000256" key="1">
    <source>
        <dbReference type="PROSITE-ProRule" id="PRU00169"/>
    </source>
</evidence>
<reference evidence="3 4" key="1">
    <citation type="submission" date="2012-11" db="EMBL/GenBank/DDBJ databases">
        <title>FINISHED of Natronococcus occultus SP4, DSM 3396.</title>
        <authorList>
            <consortium name="DOE Joint Genome Institute"/>
            <person name="Eisen J."/>
            <person name="Huntemann M."/>
            <person name="Wei C.-L."/>
            <person name="Han J."/>
            <person name="Detter J.C."/>
            <person name="Han C."/>
            <person name="Tapia R."/>
            <person name="Chen A."/>
            <person name="Kyrpides N."/>
            <person name="Mavromatis K."/>
            <person name="Markowitz V."/>
            <person name="Szeto E."/>
            <person name="Ivanova N."/>
            <person name="Mikhailova N."/>
            <person name="Ovchinnikova G."/>
            <person name="Pagani I."/>
            <person name="Pati A."/>
            <person name="Goodwin L."/>
            <person name="Nordberg H.P."/>
            <person name="Cantor M.N."/>
            <person name="Hua S.X."/>
            <person name="Woyke T."/>
            <person name="Eisen J."/>
            <person name="Klenk H.-P."/>
            <person name="Klenk H.-P."/>
        </authorList>
    </citation>
    <scope>NUCLEOTIDE SEQUENCE [LARGE SCALE GENOMIC DNA]</scope>
    <source>
        <strain evidence="3 4">SP4</strain>
    </source>
</reference>
<dbReference type="SUPFAM" id="SSF52172">
    <property type="entry name" value="CheY-like"/>
    <property type="match status" value="1"/>
</dbReference>
<dbReference type="PANTHER" id="PTHR44520">
    <property type="entry name" value="RESPONSE REGULATOR RCP1-RELATED"/>
    <property type="match status" value="1"/>
</dbReference>